<feature type="repeat" description="CXXCXGXG motif" evidence="14">
    <location>
        <begin position="153"/>
        <end position="160"/>
    </location>
</feature>
<gene>
    <name evidence="14" type="primary">dnaJ</name>
    <name evidence="18" type="ordered locus">Selin_2390</name>
</gene>
<feature type="binding site" evidence="14">
    <location>
        <position position="173"/>
    </location>
    <ligand>
        <name>Zn(2+)</name>
        <dbReference type="ChEBI" id="CHEBI:29105"/>
        <label>2</label>
    </ligand>
</feature>
<evidence type="ECO:0000256" key="12">
    <source>
        <dbReference type="ARBA" id="ARBA00061004"/>
    </source>
</evidence>
<dbReference type="InterPro" id="IPR036869">
    <property type="entry name" value="J_dom_sf"/>
</dbReference>
<dbReference type="SUPFAM" id="SSF46565">
    <property type="entry name" value="Chaperone J-domain"/>
    <property type="match status" value="1"/>
</dbReference>
<sequence length="376" mass="41079">MAKRDYYEVLGVNKNASETEIKKAYRKLAIQYHPDKNPGDKEAEEKFKEASEAYEVLSDPQKRTQYDQFGHSTNGGFGNYQSHGYSNVNFEDIFGDFEDIFNMFGGGGSRRSSGRSGTQRRQGSDLLFELEITFEEAAFGATRQIKVPKMETCTKCGGSGANSPEDVETCATCGGRGQVRRTQGFFSLTQTCPDCRGAGRKIKNKCSHCHGVGKVRVEKSLSVNIPAGVETGNRLRLNGEGESGQNGGPAGDLYIQLTVKPHAIFEREGNNVYCDVPVSFVTVTLGGEVEVPTLTGKAKLKIPEGTQTGKIFRLKGKGIADIHGRTIGDQLVRIVVHTPTKLSARQKELLLELQKELGDSAASGNGFWDKVKGMFE</sequence>
<dbReference type="GO" id="GO:0005524">
    <property type="term" value="F:ATP binding"/>
    <property type="evidence" value="ECO:0007669"/>
    <property type="project" value="InterPro"/>
</dbReference>
<dbReference type="OrthoDB" id="9779889at2"/>
<feature type="binding site" evidence="14">
    <location>
        <position position="209"/>
    </location>
    <ligand>
        <name>Zn(2+)</name>
        <dbReference type="ChEBI" id="CHEBI:29105"/>
        <label>1</label>
    </ligand>
</feature>
<dbReference type="EMBL" id="CP002432">
    <property type="protein sequence ID" value="ADU67105.1"/>
    <property type="molecule type" value="Genomic_DNA"/>
</dbReference>
<evidence type="ECO:0000256" key="11">
    <source>
        <dbReference type="ARBA" id="ARBA00053423"/>
    </source>
</evidence>
<accession>E6W4N2</accession>
<feature type="binding site" evidence="14">
    <location>
        <position position="153"/>
    </location>
    <ligand>
        <name>Zn(2+)</name>
        <dbReference type="ChEBI" id="CHEBI:29105"/>
        <label>1</label>
    </ligand>
</feature>
<dbReference type="NCBIfam" id="NF008035">
    <property type="entry name" value="PRK10767.1"/>
    <property type="match status" value="1"/>
</dbReference>
<dbReference type="RefSeq" id="WP_013506976.1">
    <property type="nucleotide sequence ID" value="NC_014836.1"/>
</dbReference>
<dbReference type="InterPro" id="IPR008971">
    <property type="entry name" value="HSP40/DnaJ_pept-bd"/>
</dbReference>
<dbReference type="Gene3D" id="2.60.260.20">
    <property type="entry name" value="Urease metallochaperone UreE, N-terminal domain"/>
    <property type="match status" value="2"/>
</dbReference>
<keyword evidence="8 14" id="KW-0862">Zinc</keyword>
<dbReference type="InterPro" id="IPR001623">
    <property type="entry name" value="DnaJ_domain"/>
</dbReference>
<dbReference type="Proteomes" id="UP000002572">
    <property type="component" value="Chromosome"/>
</dbReference>
<keyword evidence="3 14" id="KW-0963">Cytoplasm</keyword>
<protein>
    <recommendedName>
        <fullName evidence="13 14">Chaperone protein DnaJ</fullName>
    </recommendedName>
</protein>
<dbReference type="GO" id="GO:0005737">
    <property type="term" value="C:cytoplasm"/>
    <property type="evidence" value="ECO:0007669"/>
    <property type="project" value="UniProtKB-SubCell"/>
</dbReference>
<feature type="binding site" evidence="14">
    <location>
        <position position="156"/>
    </location>
    <ligand>
        <name>Zn(2+)</name>
        <dbReference type="ChEBI" id="CHEBI:29105"/>
        <label>1</label>
    </ligand>
</feature>
<evidence type="ECO:0000256" key="1">
    <source>
        <dbReference type="ARBA" id="ARBA00004496"/>
    </source>
</evidence>
<evidence type="ECO:0000256" key="9">
    <source>
        <dbReference type="ARBA" id="ARBA00023016"/>
    </source>
</evidence>
<dbReference type="PANTHER" id="PTHR43096">
    <property type="entry name" value="DNAJ HOMOLOG 1, MITOCHONDRIAL-RELATED"/>
    <property type="match status" value="1"/>
</dbReference>
<dbReference type="InterPro" id="IPR018253">
    <property type="entry name" value="DnaJ_domain_CS"/>
</dbReference>
<dbReference type="STRING" id="653733.Selin_2390"/>
<organism evidence="18 19">
    <name type="scientific">Desulfurispirillum indicum (strain ATCC BAA-1389 / DSM 22839 / S5)</name>
    <dbReference type="NCBI Taxonomy" id="653733"/>
    <lineage>
        <taxon>Bacteria</taxon>
        <taxon>Pseudomonadati</taxon>
        <taxon>Chrysiogenota</taxon>
        <taxon>Chrysiogenia</taxon>
        <taxon>Chrysiogenales</taxon>
        <taxon>Chrysiogenaceae</taxon>
        <taxon>Desulfurispirillum</taxon>
    </lineage>
</organism>
<comment type="cofactor">
    <cofactor evidence="14">
        <name>Zn(2+)</name>
        <dbReference type="ChEBI" id="CHEBI:29105"/>
    </cofactor>
    <text evidence="14">Binds 2 Zn(2+) ions per monomer.</text>
</comment>
<dbReference type="NCBIfam" id="TIGR02349">
    <property type="entry name" value="DnaJ_bact"/>
    <property type="match status" value="1"/>
</dbReference>
<evidence type="ECO:0000313" key="19">
    <source>
        <dbReference type="Proteomes" id="UP000002572"/>
    </source>
</evidence>
<dbReference type="InterPro" id="IPR002939">
    <property type="entry name" value="DnaJ_C"/>
</dbReference>
<comment type="subcellular location">
    <subcellularLocation>
        <location evidence="1 14">Cytoplasm</location>
    </subcellularLocation>
</comment>
<dbReference type="FunFam" id="2.10.230.10:FF:000002">
    <property type="entry name" value="Molecular chaperone DnaJ"/>
    <property type="match status" value="1"/>
</dbReference>
<reference evidence="18 19" key="1">
    <citation type="submission" date="2010-12" db="EMBL/GenBank/DDBJ databases">
        <title>Complete sequence of Desulfurispirillum indicum S5.</title>
        <authorList>
            <consortium name="US DOE Joint Genome Institute"/>
            <person name="Lucas S."/>
            <person name="Copeland A."/>
            <person name="Lapidus A."/>
            <person name="Cheng J.-F."/>
            <person name="Goodwin L."/>
            <person name="Pitluck S."/>
            <person name="Chertkov O."/>
            <person name="Held B."/>
            <person name="Detter J.C."/>
            <person name="Han C."/>
            <person name="Tapia R."/>
            <person name="Land M."/>
            <person name="Hauser L."/>
            <person name="Kyrpides N."/>
            <person name="Ivanova N."/>
            <person name="Mikhailova N."/>
            <person name="Haggblom M."/>
            <person name="Rauschenbach I."/>
            <person name="Bini E."/>
            <person name="Woyke T."/>
        </authorList>
    </citation>
    <scope>NUCLEOTIDE SEQUENCE [LARGE SCALE GENOMIC DNA]</scope>
    <source>
        <strain evidence="19">ATCC BAA-1389 / DSM 22839 / S5</strain>
    </source>
</reference>
<comment type="subunit">
    <text evidence="2 14">Homodimer.</text>
</comment>
<dbReference type="Pfam" id="PF00226">
    <property type="entry name" value="DnaJ"/>
    <property type="match status" value="1"/>
</dbReference>
<comment type="function">
    <text evidence="11 14">Participates actively in the response to hyperosmotic and heat shock by preventing the aggregation of stress-denatured proteins and by disaggregating proteins, also in an autonomous, DnaK-independent fashion. Unfolded proteins bind initially to DnaJ; upon interaction with the DnaJ-bound protein, DnaK hydrolyzes its bound ATP, resulting in the formation of a stable complex. GrpE releases ADP from DnaK; ATP binding to DnaK triggers the release of the substrate protein, thus completing the reaction cycle. Several rounds of ATP-dependent interactions between DnaJ, DnaK and GrpE are required for fully efficient folding. Also involved, together with DnaK and GrpE, in the DNA replication of plasmids through activation of initiation proteins.</text>
</comment>
<dbReference type="PANTHER" id="PTHR43096:SF48">
    <property type="entry name" value="CHAPERONE PROTEIN DNAJ"/>
    <property type="match status" value="1"/>
</dbReference>
<evidence type="ECO:0000256" key="10">
    <source>
        <dbReference type="ARBA" id="ARBA00023186"/>
    </source>
</evidence>
<comment type="similarity">
    <text evidence="12 14">Belongs to the DnaJ family.</text>
</comment>
<dbReference type="InterPro" id="IPR001305">
    <property type="entry name" value="HSP_DnaJ_Cys-rich_dom"/>
</dbReference>
<dbReference type="SUPFAM" id="SSF49493">
    <property type="entry name" value="HSP40/DnaJ peptide-binding domain"/>
    <property type="match status" value="2"/>
</dbReference>
<keyword evidence="19" id="KW-1185">Reference proteome</keyword>
<keyword evidence="9 14" id="KW-0346">Stress response</keyword>
<dbReference type="HOGENOM" id="CLU_017633_0_7_0"/>
<dbReference type="InParanoid" id="E6W4N2"/>
<dbReference type="InterPro" id="IPR012724">
    <property type="entry name" value="DnaJ"/>
</dbReference>
<proteinExistence type="inferred from homology"/>
<dbReference type="FunFam" id="2.60.260.20:FF:000004">
    <property type="entry name" value="Molecular chaperone DnaJ"/>
    <property type="match status" value="1"/>
</dbReference>
<dbReference type="GO" id="GO:0051082">
    <property type="term" value="F:unfolded protein binding"/>
    <property type="evidence" value="ECO:0007669"/>
    <property type="project" value="UniProtKB-UniRule"/>
</dbReference>
<keyword evidence="4 14" id="KW-0235">DNA replication</keyword>
<feature type="domain" description="CR-type" evidence="17">
    <location>
        <begin position="140"/>
        <end position="218"/>
    </location>
</feature>
<evidence type="ECO:0000256" key="7">
    <source>
        <dbReference type="ARBA" id="ARBA00022771"/>
    </source>
</evidence>
<feature type="binding site" evidence="14">
    <location>
        <position position="206"/>
    </location>
    <ligand>
        <name>Zn(2+)</name>
        <dbReference type="ChEBI" id="CHEBI:29105"/>
        <label>1</label>
    </ligand>
</feature>
<evidence type="ECO:0000313" key="18">
    <source>
        <dbReference type="EMBL" id="ADU67105.1"/>
    </source>
</evidence>
<feature type="repeat" description="CXXCXGXG motif" evidence="14">
    <location>
        <begin position="192"/>
        <end position="199"/>
    </location>
</feature>
<dbReference type="SUPFAM" id="SSF57938">
    <property type="entry name" value="DnaJ/Hsp40 cysteine-rich domain"/>
    <property type="match status" value="1"/>
</dbReference>
<keyword evidence="6 14" id="KW-0677">Repeat</keyword>
<evidence type="ECO:0000256" key="5">
    <source>
        <dbReference type="ARBA" id="ARBA00022723"/>
    </source>
</evidence>
<dbReference type="GO" id="GO:0009408">
    <property type="term" value="P:response to heat"/>
    <property type="evidence" value="ECO:0007669"/>
    <property type="project" value="InterPro"/>
</dbReference>
<dbReference type="KEGG" id="din:Selin_2390"/>
<comment type="domain">
    <text evidence="14">The J domain is necessary and sufficient to stimulate DnaK ATPase activity. Zinc center 1 plays an important role in the autonomous, DnaK-independent chaperone activity of DnaJ. Zinc center 2 is essential for interaction with DnaK and for DnaJ activity.</text>
</comment>
<dbReference type="PRINTS" id="PR00625">
    <property type="entry name" value="JDOMAIN"/>
</dbReference>
<evidence type="ECO:0000256" key="13">
    <source>
        <dbReference type="ARBA" id="ARBA00067609"/>
    </source>
</evidence>
<evidence type="ECO:0000256" key="14">
    <source>
        <dbReference type="HAMAP-Rule" id="MF_01152"/>
    </source>
</evidence>
<dbReference type="eggNOG" id="COG0484">
    <property type="taxonomic scope" value="Bacteria"/>
</dbReference>
<dbReference type="PROSITE" id="PS00636">
    <property type="entry name" value="DNAJ_1"/>
    <property type="match status" value="1"/>
</dbReference>
<dbReference type="InterPro" id="IPR036410">
    <property type="entry name" value="HSP_DnaJ_Cys-rich_dom_sf"/>
</dbReference>
<feature type="binding site" evidence="14">
    <location>
        <position position="170"/>
    </location>
    <ligand>
        <name>Zn(2+)</name>
        <dbReference type="ChEBI" id="CHEBI:29105"/>
        <label>2</label>
    </ligand>
</feature>
<feature type="binding site" evidence="14">
    <location>
        <position position="192"/>
    </location>
    <ligand>
        <name>Zn(2+)</name>
        <dbReference type="ChEBI" id="CHEBI:29105"/>
        <label>2</label>
    </ligand>
</feature>
<dbReference type="PROSITE" id="PS51188">
    <property type="entry name" value="ZF_CR"/>
    <property type="match status" value="1"/>
</dbReference>
<dbReference type="GO" id="GO:0008270">
    <property type="term" value="F:zinc ion binding"/>
    <property type="evidence" value="ECO:0007669"/>
    <property type="project" value="UniProtKB-UniRule"/>
</dbReference>
<dbReference type="PROSITE" id="PS50076">
    <property type="entry name" value="DNAJ_2"/>
    <property type="match status" value="1"/>
</dbReference>
<dbReference type="CDD" id="cd10719">
    <property type="entry name" value="DnaJ_zf"/>
    <property type="match status" value="1"/>
</dbReference>
<feature type="domain" description="J" evidence="16">
    <location>
        <begin position="5"/>
        <end position="70"/>
    </location>
</feature>
<dbReference type="SMART" id="SM00271">
    <property type="entry name" value="DnaJ"/>
    <property type="match status" value="1"/>
</dbReference>
<evidence type="ECO:0000256" key="4">
    <source>
        <dbReference type="ARBA" id="ARBA00022705"/>
    </source>
</evidence>
<evidence type="ECO:0000256" key="3">
    <source>
        <dbReference type="ARBA" id="ARBA00022490"/>
    </source>
</evidence>
<dbReference type="FunFam" id="1.10.287.110:FF:000034">
    <property type="entry name" value="Chaperone protein DnaJ"/>
    <property type="match status" value="1"/>
</dbReference>
<dbReference type="GO" id="GO:0042026">
    <property type="term" value="P:protein refolding"/>
    <property type="evidence" value="ECO:0007669"/>
    <property type="project" value="TreeGrafter"/>
</dbReference>
<evidence type="ECO:0000259" key="17">
    <source>
        <dbReference type="PROSITE" id="PS51188"/>
    </source>
</evidence>
<dbReference type="GO" id="GO:0031072">
    <property type="term" value="F:heat shock protein binding"/>
    <property type="evidence" value="ECO:0007669"/>
    <property type="project" value="InterPro"/>
</dbReference>
<evidence type="ECO:0000256" key="8">
    <source>
        <dbReference type="ARBA" id="ARBA00022833"/>
    </source>
</evidence>
<dbReference type="AlphaFoldDB" id="E6W4N2"/>
<evidence type="ECO:0000256" key="15">
    <source>
        <dbReference type="PROSITE-ProRule" id="PRU00546"/>
    </source>
</evidence>
<dbReference type="GO" id="GO:0006260">
    <property type="term" value="P:DNA replication"/>
    <property type="evidence" value="ECO:0007669"/>
    <property type="project" value="UniProtKB-KW"/>
</dbReference>
<name>E6W4N2_DESIS</name>
<feature type="repeat" description="CXXCXGXG motif" evidence="14">
    <location>
        <begin position="170"/>
        <end position="177"/>
    </location>
</feature>
<evidence type="ECO:0000259" key="16">
    <source>
        <dbReference type="PROSITE" id="PS50076"/>
    </source>
</evidence>
<feature type="repeat" description="CXXCXGXG motif" evidence="14">
    <location>
        <begin position="206"/>
        <end position="213"/>
    </location>
</feature>
<keyword evidence="10 14" id="KW-0143">Chaperone</keyword>
<dbReference type="CDD" id="cd06257">
    <property type="entry name" value="DnaJ"/>
    <property type="match status" value="1"/>
</dbReference>
<dbReference type="FunCoup" id="E6W4N2">
    <property type="interactions" value="556"/>
</dbReference>
<dbReference type="Pfam" id="PF00684">
    <property type="entry name" value="DnaJ_CXXCXGXG"/>
    <property type="match status" value="1"/>
</dbReference>
<feature type="binding site" evidence="14">
    <location>
        <position position="195"/>
    </location>
    <ligand>
        <name>Zn(2+)</name>
        <dbReference type="ChEBI" id="CHEBI:29105"/>
        <label>2</label>
    </ligand>
</feature>
<dbReference type="Gene3D" id="2.10.230.10">
    <property type="entry name" value="Heat shock protein DnaJ, cysteine-rich domain"/>
    <property type="match status" value="1"/>
</dbReference>
<dbReference type="HAMAP" id="MF_01152">
    <property type="entry name" value="DnaJ"/>
    <property type="match status" value="1"/>
</dbReference>
<keyword evidence="7 14" id="KW-0863">Zinc-finger</keyword>
<dbReference type="CDD" id="cd10747">
    <property type="entry name" value="DnaJ_C"/>
    <property type="match status" value="1"/>
</dbReference>
<evidence type="ECO:0000256" key="2">
    <source>
        <dbReference type="ARBA" id="ARBA00011738"/>
    </source>
</evidence>
<evidence type="ECO:0000256" key="6">
    <source>
        <dbReference type="ARBA" id="ARBA00022737"/>
    </source>
</evidence>
<keyword evidence="5 14" id="KW-0479">Metal-binding</keyword>
<dbReference type="Pfam" id="PF01556">
    <property type="entry name" value="DnaJ_C"/>
    <property type="match status" value="1"/>
</dbReference>
<dbReference type="Gene3D" id="1.10.287.110">
    <property type="entry name" value="DnaJ domain"/>
    <property type="match status" value="1"/>
</dbReference>
<feature type="zinc finger region" description="CR-type" evidence="15">
    <location>
        <begin position="140"/>
        <end position="218"/>
    </location>
</feature>